<gene>
    <name evidence="1" type="ORF">AARE701A_LOCUS5751</name>
</gene>
<reference evidence="1" key="1">
    <citation type="submission" date="2021-01" db="EMBL/GenBank/DDBJ databases">
        <authorList>
            <person name="Bezrukov I."/>
        </authorList>
    </citation>
    <scope>NUCLEOTIDE SEQUENCE</scope>
</reference>
<name>A0A8S1ZQY0_ARAAE</name>
<dbReference type="Proteomes" id="UP000682877">
    <property type="component" value="Chromosome 2"/>
</dbReference>
<evidence type="ECO:0000313" key="1">
    <source>
        <dbReference type="EMBL" id="CAE5964563.1"/>
    </source>
</evidence>
<keyword evidence="2" id="KW-1185">Reference proteome</keyword>
<proteinExistence type="predicted"/>
<dbReference type="AlphaFoldDB" id="A0A8S1ZQY0"/>
<accession>A0A8S1ZQY0</accession>
<organism evidence="1 2">
    <name type="scientific">Arabidopsis arenosa</name>
    <name type="common">Sand rock-cress</name>
    <name type="synonym">Cardaminopsis arenosa</name>
    <dbReference type="NCBI Taxonomy" id="38785"/>
    <lineage>
        <taxon>Eukaryota</taxon>
        <taxon>Viridiplantae</taxon>
        <taxon>Streptophyta</taxon>
        <taxon>Embryophyta</taxon>
        <taxon>Tracheophyta</taxon>
        <taxon>Spermatophyta</taxon>
        <taxon>Magnoliopsida</taxon>
        <taxon>eudicotyledons</taxon>
        <taxon>Gunneridae</taxon>
        <taxon>Pentapetalae</taxon>
        <taxon>rosids</taxon>
        <taxon>malvids</taxon>
        <taxon>Brassicales</taxon>
        <taxon>Brassicaceae</taxon>
        <taxon>Camelineae</taxon>
        <taxon>Arabidopsis</taxon>
    </lineage>
</organism>
<sequence length="52" mass="5872">MTWHVMIGVATRFGYRKKKNLLHLFDPAFGPSASPHADDFELSHAGDYELVP</sequence>
<evidence type="ECO:0000313" key="2">
    <source>
        <dbReference type="Proteomes" id="UP000682877"/>
    </source>
</evidence>
<dbReference type="EMBL" id="LR999452">
    <property type="protein sequence ID" value="CAE5964563.1"/>
    <property type="molecule type" value="Genomic_DNA"/>
</dbReference>
<protein>
    <submittedName>
        <fullName evidence="1">Uncharacterized protein</fullName>
    </submittedName>
</protein>